<evidence type="ECO:0000256" key="2">
    <source>
        <dbReference type="ARBA" id="ARBA00023136"/>
    </source>
</evidence>
<dbReference type="Gene3D" id="2.60.40.10">
    <property type="entry name" value="Immunoglobulins"/>
    <property type="match status" value="2"/>
</dbReference>
<evidence type="ECO:0000313" key="7">
    <source>
        <dbReference type="EMBL" id="KFM79578.1"/>
    </source>
</evidence>
<evidence type="ECO:0000256" key="4">
    <source>
        <dbReference type="ARBA" id="ARBA00023180"/>
    </source>
</evidence>
<dbReference type="InterPro" id="IPR007110">
    <property type="entry name" value="Ig-like_dom"/>
</dbReference>
<keyword evidence="2" id="KW-0472">Membrane</keyword>
<dbReference type="SMART" id="SM00409">
    <property type="entry name" value="IG"/>
    <property type="match status" value="2"/>
</dbReference>
<dbReference type="InterPro" id="IPR013783">
    <property type="entry name" value="Ig-like_fold"/>
</dbReference>
<evidence type="ECO:0000256" key="3">
    <source>
        <dbReference type="ARBA" id="ARBA00023157"/>
    </source>
</evidence>
<keyword evidence="8" id="KW-1185">Reference proteome</keyword>
<sequence length="211" mass="22975">MWIRGPKEAPRGGTVTLSCETDVSNPRSDLSWTIDGKAIEAGEESVRATTDGWITTSNLTITLTRQEPDMKVFSCHAKNPHVTGSASTTHRLRVTYPPKPPTILGYDAGTPLRVGDIQRFNCVSIGGNPPAMLRWFKGDKEISTPVMTSGSGVSSELVIRVQLSDNGAFYRCEANNSALKKPLSAFVRVTVRFPPSFVNITVHPTEPRAGY</sequence>
<evidence type="ECO:0000256" key="1">
    <source>
        <dbReference type="ARBA" id="ARBA00004479"/>
    </source>
</evidence>
<feature type="non-terminal residue" evidence="7">
    <location>
        <position position="211"/>
    </location>
</feature>
<dbReference type="InterPro" id="IPR051275">
    <property type="entry name" value="Cell_adhesion_signaling"/>
</dbReference>
<dbReference type="GO" id="GO:0098609">
    <property type="term" value="P:cell-cell adhesion"/>
    <property type="evidence" value="ECO:0007669"/>
    <property type="project" value="TreeGrafter"/>
</dbReference>
<accession>A0A087UQD9</accession>
<dbReference type="InterPro" id="IPR036179">
    <property type="entry name" value="Ig-like_dom_sf"/>
</dbReference>
<keyword evidence="4" id="KW-0325">Glycoprotein</keyword>
<gene>
    <name evidence="7" type="ORF">X975_20680</name>
</gene>
<evidence type="ECO:0000256" key="5">
    <source>
        <dbReference type="ARBA" id="ARBA00023319"/>
    </source>
</evidence>
<keyword evidence="5" id="KW-0393">Immunoglobulin domain</keyword>
<dbReference type="GO" id="GO:0005886">
    <property type="term" value="C:plasma membrane"/>
    <property type="evidence" value="ECO:0007669"/>
    <property type="project" value="TreeGrafter"/>
</dbReference>
<dbReference type="InterPro" id="IPR003599">
    <property type="entry name" value="Ig_sub"/>
</dbReference>
<reference evidence="7 8" key="1">
    <citation type="submission" date="2013-11" db="EMBL/GenBank/DDBJ databases">
        <title>Genome sequencing of Stegodyphus mimosarum.</title>
        <authorList>
            <person name="Bechsgaard J."/>
        </authorList>
    </citation>
    <scope>NUCLEOTIDE SEQUENCE [LARGE SCALE GENOMIC DNA]</scope>
</reference>
<dbReference type="EMBL" id="KK121024">
    <property type="protein sequence ID" value="KFM79578.1"/>
    <property type="molecule type" value="Genomic_DNA"/>
</dbReference>
<dbReference type="PANTHER" id="PTHR11640:SF31">
    <property type="entry name" value="IRREGULAR CHIASM C-ROUGHEST PROTEIN-RELATED"/>
    <property type="match status" value="1"/>
</dbReference>
<dbReference type="Pfam" id="PF13927">
    <property type="entry name" value="Ig_3"/>
    <property type="match status" value="2"/>
</dbReference>
<dbReference type="OrthoDB" id="10028801at2759"/>
<evidence type="ECO:0000313" key="8">
    <source>
        <dbReference type="Proteomes" id="UP000054359"/>
    </source>
</evidence>
<evidence type="ECO:0000259" key="6">
    <source>
        <dbReference type="PROSITE" id="PS50835"/>
    </source>
</evidence>
<dbReference type="SUPFAM" id="SSF48726">
    <property type="entry name" value="Immunoglobulin"/>
    <property type="match status" value="2"/>
</dbReference>
<comment type="subcellular location">
    <subcellularLocation>
        <location evidence="1">Membrane</location>
        <topology evidence="1">Single-pass type I membrane protein</topology>
    </subcellularLocation>
</comment>
<feature type="domain" description="Ig-like" evidence="6">
    <location>
        <begin position="1"/>
        <end position="95"/>
    </location>
</feature>
<dbReference type="PANTHER" id="PTHR11640">
    <property type="entry name" value="NEPHRIN"/>
    <property type="match status" value="1"/>
</dbReference>
<organism evidence="7 8">
    <name type="scientific">Stegodyphus mimosarum</name>
    <name type="common">African social velvet spider</name>
    <dbReference type="NCBI Taxonomy" id="407821"/>
    <lineage>
        <taxon>Eukaryota</taxon>
        <taxon>Metazoa</taxon>
        <taxon>Ecdysozoa</taxon>
        <taxon>Arthropoda</taxon>
        <taxon>Chelicerata</taxon>
        <taxon>Arachnida</taxon>
        <taxon>Araneae</taxon>
        <taxon>Araneomorphae</taxon>
        <taxon>Entelegynae</taxon>
        <taxon>Eresoidea</taxon>
        <taxon>Eresidae</taxon>
        <taxon>Stegodyphus</taxon>
    </lineage>
</organism>
<feature type="domain" description="Ig-like" evidence="6">
    <location>
        <begin position="101"/>
        <end position="184"/>
    </location>
</feature>
<dbReference type="AlphaFoldDB" id="A0A087UQD9"/>
<proteinExistence type="predicted"/>
<dbReference type="GO" id="GO:0005911">
    <property type="term" value="C:cell-cell junction"/>
    <property type="evidence" value="ECO:0007669"/>
    <property type="project" value="TreeGrafter"/>
</dbReference>
<dbReference type="GO" id="GO:0050839">
    <property type="term" value="F:cell adhesion molecule binding"/>
    <property type="evidence" value="ECO:0007669"/>
    <property type="project" value="TreeGrafter"/>
</dbReference>
<name>A0A087UQD9_STEMI</name>
<dbReference type="STRING" id="407821.A0A087UQD9"/>
<dbReference type="Proteomes" id="UP000054359">
    <property type="component" value="Unassembled WGS sequence"/>
</dbReference>
<protein>
    <submittedName>
        <fullName evidence="7">Nephrin</fullName>
    </submittedName>
</protein>
<dbReference type="CDD" id="cd00096">
    <property type="entry name" value="Ig"/>
    <property type="match status" value="1"/>
</dbReference>
<dbReference type="PROSITE" id="PS50835">
    <property type="entry name" value="IG_LIKE"/>
    <property type="match status" value="2"/>
</dbReference>
<keyword evidence="3" id="KW-1015">Disulfide bond</keyword>